<dbReference type="AlphaFoldDB" id="A0A5N6QKZ0"/>
<gene>
    <name evidence="1" type="ORF">FH972_004384</name>
</gene>
<organism evidence="1 2">
    <name type="scientific">Carpinus fangiana</name>
    <dbReference type="NCBI Taxonomy" id="176857"/>
    <lineage>
        <taxon>Eukaryota</taxon>
        <taxon>Viridiplantae</taxon>
        <taxon>Streptophyta</taxon>
        <taxon>Embryophyta</taxon>
        <taxon>Tracheophyta</taxon>
        <taxon>Spermatophyta</taxon>
        <taxon>Magnoliopsida</taxon>
        <taxon>eudicotyledons</taxon>
        <taxon>Gunneridae</taxon>
        <taxon>Pentapetalae</taxon>
        <taxon>rosids</taxon>
        <taxon>fabids</taxon>
        <taxon>Fagales</taxon>
        <taxon>Betulaceae</taxon>
        <taxon>Carpinus</taxon>
    </lineage>
</organism>
<dbReference type="Proteomes" id="UP000327013">
    <property type="component" value="Chromosome 1"/>
</dbReference>
<accession>A0A5N6QKZ0</accession>
<reference evidence="1 2" key="1">
    <citation type="submission" date="2019-06" db="EMBL/GenBank/DDBJ databases">
        <title>A chromosomal-level reference genome of Carpinus fangiana (Coryloideae, Betulaceae).</title>
        <authorList>
            <person name="Yang X."/>
            <person name="Wang Z."/>
            <person name="Zhang L."/>
            <person name="Hao G."/>
            <person name="Liu J."/>
            <person name="Yang Y."/>
        </authorList>
    </citation>
    <scope>NUCLEOTIDE SEQUENCE [LARGE SCALE GENOMIC DNA]</scope>
    <source>
        <strain evidence="1">Cfa_2016G</strain>
        <tissue evidence="1">Leaf</tissue>
    </source>
</reference>
<evidence type="ECO:0000313" key="2">
    <source>
        <dbReference type="Proteomes" id="UP000327013"/>
    </source>
</evidence>
<dbReference type="PANTHER" id="PTHR34061:SF17">
    <property type="entry name" value="EXPRESSED PROTEIN"/>
    <property type="match status" value="1"/>
</dbReference>
<keyword evidence="2" id="KW-1185">Reference proteome</keyword>
<sequence>MGDTYGRCVSCTNLCNCKASLIEPRVHTFSSPAYSPPCRKIEGAAALLFQSIATAFFTSLQWCACFRIDTKDEPDDSDYYSSLICINDGLEEDGGVGSPGRCVYLPKTKANFCNSATKLIDGSGIKLNNFCNHSFLHEQIR</sequence>
<dbReference type="OrthoDB" id="653466at2759"/>
<evidence type="ECO:0000313" key="1">
    <source>
        <dbReference type="EMBL" id="KAE8000012.1"/>
    </source>
</evidence>
<dbReference type="PANTHER" id="PTHR34061">
    <property type="entry name" value="PROTEIN, PUTATIVE-RELATED"/>
    <property type="match status" value="1"/>
</dbReference>
<name>A0A5N6QKZ0_9ROSI</name>
<dbReference type="EMBL" id="CM017321">
    <property type="protein sequence ID" value="KAE8000012.1"/>
    <property type="molecule type" value="Genomic_DNA"/>
</dbReference>
<protein>
    <submittedName>
        <fullName evidence="1">Uncharacterized protein</fullName>
    </submittedName>
</protein>
<proteinExistence type="predicted"/>